<dbReference type="EMBL" id="NPEX01000339">
    <property type="protein sequence ID" value="RAI38722.1"/>
    <property type="molecule type" value="Genomic_DNA"/>
</dbReference>
<dbReference type="SUPFAM" id="SSF90002">
    <property type="entry name" value="Hypothetical protein YjiA, C-terminal domain"/>
    <property type="match status" value="1"/>
</dbReference>
<evidence type="ECO:0000256" key="5">
    <source>
        <dbReference type="ARBA" id="ARBA00045658"/>
    </source>
</evidence>
<dbReference type="PANTHER" id="PTHR13748">
    <property type="entry name" value="COBW-RELATED"/>
    <property type="match status" value="1"/>
</dbReference>
<dbReference type="AlphaFoldDB" id="A0A327KN31"/>
<dbReference type="InterPro" id="IPR036627">
    <property type="entry name" value="CobW-likC_sf"/>
</dbReference>
<comment type="catalytic activity">
    <reaction evidence="6">
        <text>GTP + H2O = GDP + phosphate + H(+)</text>
        <dbReference type="Rhea" id="RHEA:19669"/>
        <dbReference type="ChEBI" id="CHEBI:15377"/>
        <dbReference type="ChEBI" id="CHEBI:15378"/>
        <dbReference type="ChEBI" id="CHEBI:37565"/>
        <dbReference type="ChEBI" id="CHEBI:43474"/>
        <dbReference type="ChEBI" id="CHEBI:58189"/>
    </reaction>
    <physiologicalReaction direction="left-to-right" evidence="6">
        <dbReference type="Rhea" id="RHEA:19670"/>
    </physiologicalReaction>
</comment>
<evidence type="ECO:0000256" key="2">
    <source>
        <dbReference type="ARBA" id="ARBA00022801"/>
    </source>
</evidence>
<dbReference type="PANTHER" id="PTHR13748:SF62">
    <property type="entry name" value="COBW DOMAIN-CONTAINING PROTEIN"/>
    <property type="match status" value="1"/>
</dbReference>
<evidence type="ECO:0000313" key="9">
    <source>
        <dbReference type="Proteomes" id="UP000249130"/>
    </source>
</evidence>
<dbReference type="InterPro" id="IPR051316">
    <property type="entry name" value="Zinc-reg_GTPase_activator"/>
</dbReference>
<dbReference type="InterPro" id="IPR011629">
    <property type="entry name" value="CobW-like_C"/>
</dbReference>
<dbReference type="OrthoDB" id="9808822at2"/>
<dbReference type="SMART" id="SM00833">
    <property type="entry name" value="CobW_C"/>
    <property type="match status" value="1"/>
</dbReference>
<evidence type="ECO:0000259" key="7">
    <source>
        <dbReference type="SMART" id="SM00833"/>
    </source>
</evidence>
<organism evidence="8 9">
    <name type="scientific">Rhodoplanes roseus</name>
    <dbReference type="NCBI Taxonomy" id="29409"/>
    <lineage>
        <taxon>Bacteria</taxon>
        <taxon>Pseudomonadati</taxon>
        <taxon>Pseudomonadota</taxon>
        <taxon>Alphaproteobacteria</taxon>
        <taxon>Hyphomicrobiales</taxon>
        <taxon>Nitrobacteraceae</taxon>
        <taxon>Rhodoplanes</taxon>
    </lineage>
</organism>
<dbReference type="CDD" id="cd03112">
    <property type="entry name" value="CobW-like"/>
    <property type="match status" value="1"/>
</dbReference>
<dbReference type="Pfam" id="PF07683">
    <property type="entry name" value="CobW_C"/>
    <property type="match status" value="1"/>
</dbReference>
<comment type="caution">
    <text evidence="8">The sequence shown here is derived from an EMBL/GenBank/DDBJ whole genome shotgun (WGS) entry which is preliminary data.</text>
</comment>
<dbReference type="Gene3D" id="3.40.50.300">
    <property type="entry name" value="P-loop containing nucleotide triphosphate hydrolases"/>
    <property type="match status" value="1"/>
</dbReference>
<dbReference type="Proteomes" id="UP000249130">
    <property type="component" value="Unassembled WGS sequence"/>
</dbReference>
<evidence type="ECO:0000256" key="6">
    <source>
        <dbReference type="ARBA" id="ARBA00049117"/>
    </source>
</evidence>
<evidence type="ECO:0000256" key="1">
    <source>
        <dbReference type="ARBA" id="ARBA00022741"/>
    </source>
</evidence>
<accession>A0A327KN31</accession>
<gene>
    <name evidence="8" type="ORF">CH341_27315</name>
</gene>
<dbReference type="GO" id="GO:0005737">
    <property type="term" value="C:cytoplasm"/>
    <property type="evidence" value="ECO:0007669"/>
    <property type="project" value="TreeGrafter"/>
</dbReference>
<dbReference type="InterPro" id="IPR027417">
    <property type="entry name" value="P-loop_NTPase"/>
</dbReference>
<name>A0A327KN31_9BRAD</name>
<protein>
    <submittedName>
        <fullName evidence="8">GTP-binding protein</fullName>
    </submittedName>
</protein>
<dbReference type="Gene3D" id="3.30.1220.10">
    <property type="entry name" value="CobW-like, C-terminal domain"/>
    <property type="match status" value="1"/>
</dbReference>
<sequence>MNNKSTPVPVTILTGFLGAGKTTLLNYILTERHGHRIAVIENEFGEVNIDSGLVLTSEEEIYEMTNGCICCTASVRQDLIEVLQKLMARREKFDHILVETTGIADPTPVAAAFFVDADVARQVSLDGIVTLVDAMHIGRHLDDPDLHGVDNQAVDQIVAADRLIVNKTDLVDEPELVSIEGRMRGLNATAEIIRSSYAKVELEKILGIGAFDLSKTLAADEQFLDVHHHHHDHDPALETMSFVDPGSFDRDKLEAWLRSFLAEHGDNVFRLKGIVAMAGDARRHVIQGVHRLMEIRSADPWGKQPRASRIVLIGKKIDRAAVEAGLRGCLVG</sequence>
<reference evidence="8 9" key="1">
    <citation type="submission" date="2017-07" db="EMBL/GenBank/DDBJ databases">
        <title>Draft Genome Sequences of Select Purple Nonsulfur Bacteria.</title>
        <authorList>
            <person name="Lasarre B."/>
            <person name="Mckinlay J.B."/>
        </authorList>
    </citation>
    <scope>NUCLEOTIDE SEQUENCE [LARGE SCALE GENOMIC DNA]</scope>
    <source>
        <strain evidence="8 9">DSM 5909</strain>
    </source>
</reference>
<keyword evidence="9" id="KW-1185">Reference proteome</keyword>
<comment type="function">
    <text evidence="5">Zinc chaperone that directly transfers zinc cofactor to target proteins, thereby activating them. Zinc is transferred from the CXCC motif in the GTPase domain to the zinc binding site in target proteins in a process requiring GTP hydrolysis.</text>
</comment>
<keyword evidence="3" id="KW-0143">Chaperone</keyword>
<keyword evidence="1" id="KW-0547">Nucleotide-binding</keyword>
<dbReference type="SUPFAM" id="SSF52540">
    <property type="entry name" value="P-loop containing nucleoside triphosphate hydrolases"/>
    <property type="match status" value="1"/>
</dbReference>
<comment type="similarity">
    <text evidence="4">Belongs to the SIMIBI class G3E GTPase family. ZNG1 subfamily.</text>
</comment>
<feature type="domain" description="CobW C-terminal" evidence="7">
    <location>
        <begin position="237"/>
        <end position="330"/>
    </location>
</feature>
<evidence type="ECO:0000256" key="4">
    <source>
        <dbReference type="ARBA" id="ARBA00034320"/>
    </source>
</evidence>
<dbReference type="Pfam" id="PF02492">
    <property type="entry name" value="cobW"/>
    <property type="match status" value="1"/>
</dbReference>
<proteinExistence type="inferred from homology"/>
<evidence type="ECO:0000256" key="3">
    <source>
        <dbReference type="ARBA" id="ARBA00023186"/>
    </source>
</evidence>
<dbReference type="GO" id="GO:0016787">
    <property type="term" value="F:hydrolase activity"/>
    <property type="evidence" value="ECO:0007669"/>
    <property type="project" value="UniProtKB-KW"/>
</dbReference>
<dbReference type="RefSeq" id="WP_111422145.1">
    <property type="nucleotide sequence ID" value="NZ_NPEX01000339.1"/>
</dbReference>
<evidence type="ECO:0000313" key="8">
    <source>
        <dbReference type="EMBL" id="RAI38722.1"/>
    </source>
</evidence>
<dbReference type="GO" id="GO:0000166">
    <property type="term" value="F:nucleotide binding"/>
    <property type="evidence" value="ECO:0007669"/>
    <property type="project" value="UniProtKB-KW"/>
</dbReference>
<keyword evidence="2" id="KW-0378">Hydrolase</keyword>
<dbReference type="InterPro" id="IPR003495">
    <property type="entry name" value="CobW/HypB/UreG_nucleotide-bd"/>
</dbReference>